<dbReference type="EMBL" id="DS028159">
    <property type="protein sequence ID" value="EEY64800.1"/>
    <property type="molecule type" value="Genomic_DNA"/>
</dbReference>
<name>D0NT44_PHYIT</name>
<dbReference type="Proteomes" id="UP000006643">
    <property type="component" value="Unassembled WGS sequence"/>
</dbReference>
<dbReference type="CDD" id="cd14686">
    <property type="entry name" value="bZIP"/>
    <property type="match status" value="1"/>
</dbReference>
<evidence type="ECO:0000313" key="1">
    <source>
        <dbReference type="EMBL" id="EEY64800.1"/>
    </source>
</evidence>
<evidence type="ECO:0000313" key="2">
    <source>
        <dbReference type="Proteomes" id="UP000006643"/>
    </source>
</evidence>
<sequence length="273" mass="30824">MKVSASRRERCRINQARYRKRQRQHADNLDESIRTLQEGIQELETQRHNILRCAPTNESVWIVATEYFRLFRYGYMAPQMTPASTTSPTAATSLTPRTQRESHAQLDFLKATMAPDVTDGNVYGAEAILENWRLMSLNGVDLHFHPKRLEQLATGSLLATTKTTVTITESSLRQLFPHLVLDQDMKEDEPRRPSSLGARLLNQRLSLCGAVHFDWDSSIGRVARLESTVDLMTPMLELLGSLEDVARVFDKALLTLDGRFLANKGLDSVPASN</sequence>
<dbReference type="eggNOG" id="ENOG502R9ID">
    <property type="taxonomic scope" value="Eukaryota"/>
</dbReference>
<dbReference type="KEGG" id="pif:PITG_15584"/>
<dbReference type="RefSeq" id="XP_002897727.1">
    <property type="nucleotide sequence ID" value="XM_002897681.1"/>
</dbReference>
<dbReference type="HOGENOM" id="CLU_051444_0_0_1"/>
<accession>D0NT44</accession>
<gene>
    <name evidence="1" type="ORF">PITG_15584</name>
</gene>
<keyword evidence="2" id="KW-1185">Reference proteome</keyword>
<dbReference type="AlphaFoldDB" id="D0NT44"/>
<dbReference type="GeneID" id="9465631"/>
<organism evidence="1 2">
    <name type="scientific">Phytophthora infestans (strain T30-4)</name>
    <name type="common">Potato late blight agent</name>
    <dbReference type="NCBI Taxonomy" id="403677"/>
    <lineage>
        <taxon>Eukaryota</taxon>
        <taxon>Sar</taxon>
        <taxon>Stramenopiles</taxon>
        <taxon>Oomycota</taxon>
        <taxon>Peronosporomycetes</taxon>
        <taxon>Peronosporales</taxon>
        <taxon>Peronosporaceae</taxon>
        <taxon>Phytophthora</taxon>
    </lineage>
</organism>
<dbReference type="InParanoid" id="D0NT44"/>
<dbReference type="OrthoDB" id="108791at2759"/>
<proteinExistence type="predicted"/>
<protein>
    <submittedName>
        <fullName evidence="1">BZIP transcription factor</fullName>
    </submittedName>
</protein>
<reference evidence="2" key="1">
    <citation type="journal article" date="2009" name="Nature">
        <title>Genome sequence and analysis of the Irish potato famine pathogen Phytophthora infestans.</title>
        <authorList>
            <consortium name="The Broad Institute Genome Sequencing Platform"/>
            <person name="Haas B.J."/>
            <person name="Kamoun S."/>
            <person name="Zody M.C."/>
            <person name="Jiang R.H."/>
            <person name="Handsaker R.E."/>
            <person name="Cano L.M."/>
            <person name="Grabherr M."/>
            <person name="Kodira C.D."/>
            <person name="Raffaele S."/>
            <person name="Torto-Alalibo T."/>
            <person name="Bozkurt T.O."/>
            <person name="Ah-Fong A.M."/>
            <person name="Alvarado L."/>
            <person name="Anderson V.L."/>
            <person name="Armstrong M.R."/>
            <person name="Avrova A."/>
            <person name="Baxter L."/>
            <person name="Beynon J."/>
            <person name="Boevink P.C."/>
            <person name="Bollmann S.R."/>
            <person name="Bos J.I."/>
            <person name="Bulone V."/>
            <person name="Cai G."/>
            <person name="Cakir C."/>
            <person name="Carrington J.C."/>
            <person name="Chawner M."/>
            <person name="Conti L."/>
            <person name="Costanzo S."/>
            <person name="Ewan R."/>
            <person name="Fahlgren N."/>
            <person name="Fischbach M.A."/>
            <person name="Fugelstad J."/>
            <person name="Gilroy E.M."/>
            <person name="Gnerre S."/>
            <person name="Green P.J."/>
            <person name="Grenville-Briggs L.J."/>
            <person name="Griffith J."/>
            <person name="Grunwald N.J."/>
            <person name="Horn K."/>
            <person name="Horner N.R."/>
            <person name="Hu C.H."/>
            <person name="Huitema E."/>
            <person name="Jeong D.H."/>
            <person name="Jones A.M."/>
            <person name="Jones J.D."/>
            <person name="Jones R.W."/>
            <person name="Karlsson E.K."/>
            <person name="Kunjeti S.G."/>
            <person name="Lamour K."/>
            <person name="Liu Z."/>
            <person name="Ma L."/>
            <person name="Maclean D."/>
            <person name="Chibucos M.C."/>
            <person name="McDonald H."/>
            <person name="McWalters J."/>
            <person name="Meijer H.J."/>
            <person name="Morgan W."/>
            <person name="Morris P.F."/>
            <person name="Munro C.A."/>
            <person name="O'Neill K."/>
            <person name="Ospina-Giraldo M."/>
            <person name="Pinzon A."/>
            <person name="Pritchard L."/>
            <person name="Ramsahoye B."/>
            <person name="Ren Q."/>
            <person name="Restrepo S."/>
            <person name="Roy S."/>
            <person name="Sadanandom A."/>
            <person name="Savidor A."/>
            <person name="Schornack S."/>
            <person name="Schwartz D.C."/>
            <person name="Schumann U.D."/>
            <person name="Schwessinger B."/>
            <person name="Seyer L."/>
            <person name="Sharpe T."/>
            <person name="Silvar C."/>
            <person name="Song J."/>
            <person name="Studholme D.J."/>
            <person name="Sykes S."/>
            <person name="Thines M."/>
            <person name="van de Vondervoort P.J."/>
            <person name="Phuntumart V."/>
            <person name="Wawra S."/>
            <person name="Weide R."/>
            <person name="Win J."/>
            <person name="Young C."/>
            <person name="Zhou S."/>
            <person name="Fry W."/>
            <person name="Meyers B.C."/>
            <person name="van West P."/>
            <person name="Ristaino J."/>
            <person name="Govers F."/>
            <person name="Birch P.R."/>
            <person name="Whisson S.C."/>
            <person name="Judelson H.S."/>
            <person name="Nusbaum C."/>
        </authorList>
    </citation>
    <scope>NUCLEOTIDE SEQUENCE [LARGE SCALE GENOMIC DNA]</scope>
    <source>
        <strain evidence="2">T30-4</strain>
    </source>
</reference>
<dbReference type="VEuPathDB" id="FungiDB:PITG_15584"/>
<dbReference type="OMA" id="WIIATEY"/>